<evidence type="ECO:0000256" key="1">
    <source>
        <dbReference type="ARBA" id="ARBA00007189"/>
    </source>
</evidence>
<evidence type="ECO:0000313" key="3">
    <source>
        <dbReference type="Proteomes" id="UP000287969"/>
    </source>
</evidence>
<dbReference type="PIRSF" id="PIRSF020408">
    <property type="entry name" value="UCP020408"/>
    <property type="match status" value="1"/>
</dbReference>
<sequence>MSLLVIGGDYLGGIEDNLKKRGFSTVTHISGRNNKQKSLKIPKNTDVILVLTDYINHQTTKIIKKQLKNSNAKIFFSRRSWANIEETLSKSFNIAVGQYN</sequence>
<evidence type="ECO:0000313" key="2">
    <source>
        <dbReference type="EMBL" id="QAT60235.1"/>
    </source>
</evidence>
<comment type="similarity">
    <text evidence="1">Belongs to the UPF0751 family.</text>
</comment>
<reference evidence="3" key="1">
    <citation type="submission" date="2019-01" db="EMBL/GenBank/DDBJ databases">
        <title>Draft genomes of a novel of Sporanaerobacter strains.</title>
        <authorList>
            <person name="Ma S."/>
        </authorList>
    </citation>
    <scope>NUCLEOTIDE SEQUENCE [LARGE SCALE GENOMIC DNA]</scope>
    <source>
        <strain evidence="3">NJN-17</strain>
    </source>
</reference>
<protein>
    <submittedName>
        <fullName evidence="2">DUF2325 domain-containing protein</fullName>
    </submittedName>
</protein>
<gene>
    <name evidence="2" type="ORF">EQM13_00935</name>
</gene>
<dbReference type="InterPro" id="IPR016772">
    <property type="entry name" value="UCP020408"/>
</dbReference>
<proteinExistence type="inferred from homology"/>
<keyword evidence="3" id="KW-1185">Reference proteome</keyword>
<dbReference type="OrthoDB" id="5324142at2"/>
<dbReference type="Pfam" id="PF10087">
    <property type="entry name" value="DUF2325"/>
    <property type="match status" value="1"/>
</dbReference>
<organism evidence="2 3">
    <name type="scientific">Acidilutibacter cellobiosedens</name>
    <dbReference type="NCBI Taxonomy" id="2507161"/>
    <lineage>
        <taxon>Bacteria</taxon>
        <taxon>Bacillati</taxon>
        <taxon>Bacillota</taxon>
        <taxon>Tissierellia</taxon>
        <taxon>Tissierellales</taxon>
        <taxon>Acidilutibacteraceae</taxon>
        <taxon>Acidilutibacter</taxon>
    </lineage>
</organism>
<dbReference type="KEGG" id="spoa:EQM13_00935"/>
<dbReference type="EMBL" id="CP035282">
    <property type="protein sequence ID" value="QAT60235.1"/>
    <property type="molecule type" value="Genomic_DNA"/>
</dbReference>
<dbReference type="Proteomes" id="UP000287969">
    <property type="component" value="Chromosome"/>
</dbReference>
<name>A0A410Q8B5_9FIRM</name>
<accession>A0A410Q8B5</accession>
<dbReference type="RefSeq" id="WP_071140640.1">
    <property type="nucleotide sequence ID" value="NZ_CP035282.1"/>
</dbReference>
<dbReference type="AlphaFoldDB" id="A0A410Q8B5"/>